<dbReference type="InterPro" id="IPR001849">
    <property type="entry name" value="PH_domain"/>
</dbReference>
<dbReference type="EMBL" id="CAJPWZ010001022">
    <property type="protein sequence ID" value="CAG2205289.1"/>
    <property type="molecule type" value="Genomic_DNA"/>
</dbReference>
<dbReference type="Gene3D" id="2.40.160.120">
    <property type="match status" value="1"/>
</dbReference>
<feature type="domain" description="PH" evidence="7">
    <location>
        <begin position="53"/>
        <end position="150"/>
    </location>
</feature>
<dbReference type="FunFam" id="1.10.287.2720:FF:000001">
    <property type="entry name" value="Oxysterol-binding OBPalpha"/>
    <property type="match status" value="1"/>
</dbReference>
<proteinExistence type="inferred from homology"/>
<dbReference type="GO" id="GO:0005829">
    <property type="term" value="C:cytosol"/>
    <property type="evidence" value="ECO:0007669"/>
    <property type="project" value="TreeGrafter"/>
</dbReference>
<evidence type="ECO:0000259" key="7">
    <source>
        <dbReference type="PROSITE" id="PS50003"/>
    </source>
</evidence>
<dbReference type="Pfam" id="PF01237">
    <property type="entry name" value="Oxysterol_BP"/>
    <property type="match status" value="1"/>
</dbReference>
<evidence type="ECO:0000313" key="9">
    <source>
        <dbReference type="Proteomes" id="UP000683360"/>
    </source>
</evidence>
<dbReference type="PROSITE" id="PS50003">
    <property type="entry name" value="PH_DOMAIN"/>
    <property type="match status" value="1"/>
</dbReference>
<dbReference type="InterPro" id="IPR018494">
    <property type="entry name" value="Oxysterol-bd_CS"/>
</dbReference>
<protein>
    <recommendedName>
        <fullName evidence="5">Oxysterol-binding protein</fullName>
    </recommendedName>
</protein>
<evidence type="ECO:0000256" key="6">
    <source>
        <dbReference type="SAM" id="MobiDB-lite"/>
    </source>
</evidence>
<reference evidence="8" key="1">
    <citation type="submission" date="2021-03" db="EMBL/GenBank/DDBJ databases">
        <authorList>
            <person name="Bekaert M."/>
        </authorList>
    </citation>
    <scope>NUCLEOTIDE SEQUENCE</scope>
</reference>
<dbReference type="GO" id="GO:0006869">
    <property type="term" value="P:lipid transport"/>
    <property type="evidence" value="ECO:0007669"/>
    <property type="project" value="UniProtKB-KW"/>
</dbReference>
<organism evidence="8 9">
    <name type="scientific">Mytilus edulis</name>
    <name type="common">Blue mussel</name>
    <dbReference type="NCBI Taxonomy" id="6550"/>
    <lineage>
        <taxon>Eukaryota</taxon>
        <taxon>Metazoa</taxon>
        <taxon>Spiralia</taxon>
        <taxon>Lophotrochozoa</taxon>
        <taxon>Mollusca</taxon>
        <taxon>Bivalvia</taxon>
        <taxon>Autobranchia</taxon>
        <taxon>Pteriomorphia</taxon>
        <taxon>Mytilida</taxon>
        <taxon>Mytiloidea</taxon>
        <taxon>Mytilidae</taxon>
        <taxon>Mytilinae</taxon>
        <taxon>Mytilus</taxon>
    </lineage>
</organism>
<dbReference type="SUPFAM" id="SSF144000">
    <property type="entry name" value="Oxysterol-binding protein-like"/>
    <property type="match status" value="1"/>
</dbReference>
<evidence type="ECO:0000256" key="3">
    <source>
        <dbReference type="ARBA" id="ARBA00023121"/>
    </source>
</evidence>
<dbReference type="SMART" id="SM00233">
    <property type="entry name" value="PH"/>
    <property type="match status" value="1"/>
</dbReference>
<name>A0A8S3R7N6_MYTED</name>
<evidence type="ECO:0000256" key="5">
    <source>
        <dbReference type="RuleBase" id="RU003845"/>
    </source>
</evidence>
<evidence type="ECO:0000313" key="8">
    <source>
        <dbReference type="EMBL" id="CAG2205289.1"/>
    </source>
</evidence>
<sequence length="700" mass="79617">MESQENRNNSELPDLSSLSETERLQVIAVMQRAKTPKDCLEFEETEDKVVSRRQAMEGTLNKYTNVMKGWQHRWFLLDPQSGMLEYFEKEEYKKQRPRGFLHLAAAVICPSDEDSQTFSVSASNGETYRLRASDAKERQLWVDKLRSTAEYFTAHMSKSASFTKDRSSSGISVNELFNKKRSDSNEQIHNQRAVVPRYLLTSLPVSEEPIGGLDKDLLLLKATSSATLSCLSQCLKMLEHKQGVGSHTHSLQLGIEPALEREIPKERSHSFLSNVSENSTHELSRAGSFSSANVKFPLTDDHPEGPINHEEEVEDDDSYHDTDLEGVEEHKSIILHLLSQLKLGMDLTKVVLPTFILERRSLLEMFADCMAHPDVFLKIPDLPDPESRMMAVLEWYLTSFHAGRQGSVAKKPYNPIIGETFHCSWKLPKKSKMSDDEGSSVDTNQSSVNIGEENVQLIYCAEQVSHHPPVSAFYFECPGKQMCMDASIYTKSKFYGMSIGVNLIGKIKLKLLALDEEYVFSMPSAYARSILTVPWAEMGDKINMTCQKTNLSSTVTFHTKPFYGGKLHRVSAEVKNNSTGNVFCKVQGEWNNVIEFSYSDGRSKTIDVTSLETCKKKVRPIDKQGDFESRRLWQHVTNALRAHDVNIATEHKRLLEERQREGERHRKETSTQYPTKYFKKDGDGWTYNNILQKGDYRGSL</sequence>
<keyword evidence="2 5" id="KW-0445">Lipid transport</keyword>
<dbReference type="GO" id="GO:0016020">
    <property type="term" value="C:membrane"/>
    <property type="evidence" value="ECO:0007669"/>
    <property type="project" value="TreeGrafter"/>
</dbReference>
<keyword evidence="9" id="KW-1185">Reference proteome</keyword>
<evidence type="ECO:0000256" key="4">
    <source>
        <dbReference type="RuleBase" id="RU003844"/>
    </source>
</evidence>
<dbReference type="Pfam" id="PF00169">
    <property type="entry name" value="PH"/>
    <property type="match status" value="1"/>
</dbReference>
<dbReference type="AlphaFoldDB" id="A0A8S3R7N6"/>
<dbReference type="InterPro" id="IPR011993">
    <property type="entry name" value="PH-like_dom_sf"/>
</dbReference>
<feature type="compositionally biased region" description="Basic and acidic residues" evidence="6">
    <location>
        <begin position="298"/>
        <end position="310"/>
    </location>
</feature>
<dbReference type="InterPro" id="IPR037239">
    <property type="entry name" value="OSBP_sf"/>
</dbReference>
<keyword evidence="1 5" id="KW-0813">Transport</keyword>
<dbReference type="PROSITE" id="PS01013">
    <property type="entry name" value="OSBP"/>
    <property type="match status" value="1"/>
</dbReference>
<dbReference type="Gene3D" id="6.10.140.1150">
    <property type="match status" value="1"/>
</dbReference>
<dbReference type="Gene3D" id="2.30.29.30">
    <property type="entry name" value="Pleckstrin-homology domain (PH domain)/Phosphotyrosine-binding domain (PTB)"/>
    <property type="match status" value="1"/>
</dbReference>
<dbReference type="Gene3D" id="1.10.287.2720">
    <property type="match status" value="1"/>
</dbReference>
<comment type="similarity">
    <text evidence="4">Belongs to the OSBP family.</text>
</comment>
<dbReference type="PANTHER" id="PTHR10972">
    <property type="entry name" value="OXYSTEROL-BINDING PROTEIN-RELATED"/>
    <property type="match status" value="1"/>
</dbReference>
<evidence type="ECO:0000256" key="2">
    <source>
        <dbReference type="ARBA" id="ARBA00023055"/>
    </source>
</evidence>
<accession>A0A8S3R7N6</accession>
<dbReference type="SUPFAM" id="SSF50729">
    <property type="entry name" value="PH domain-like"/>
    <property type="match status" value="1"/>
</dbReference>
<dbReference type="GO" id="GO:0032934">
    <property type="term" value="F:sterol binding"/>
    <property type="evidence" value="ECO:0007669"/>
    <property type="project" value="TreeGrafter"/>
</dbReference>
<dbReference type="InterPro" id="IPR000648">
    <property type="entry name" value="Oxysterol-bd"/>
</dbReference>
<keyword evidence="3" id="KW-0446">Lipid-binding</keyword>
<dbReference type="PANTHER" id="PTHR10972:SF141">
    <property type="entry name" value="OXYSTEROL-BINDING PROTEIN"/>
    <property type="match status" value="1"/>
</dbReference>
<gene>
    <name evidence="8" type="ORF">MEDL_19702</name>
</gene>
<dbReference type="OrthoDB" id="14833at2759"/>
<dbReference type="FunFam" id="2.40.160.120:FF:000002">
    <property type="entry name" value="Oxysterol-binding protein"/>
    <property type="match status" value="1"/>
</dbReference>
<comment type="caution">
    <text evidence="8">The sequence shown here is derived from an EMBL/GenBank/DDBJ whole genome shotgun (WGS) entry which is preliminary data.</text>
</comment>
<dbReference type="Proteomes" id="UP000683360">
    <property type="component" value="Unassembled WGS sequence"/>
</dbReference>
<evidence type="ECO:0000256" key="1">
    <source>
        <dbReference type="ARBA" id="ARBA00022448"/>
    </source>
</evidence>
<dbReference type="CDD" id="cd13291">
    <property type="entry name" value="PH_ORP10_ORP11"/>
    <property type="match status" value="1"/>
</dbReference>
<feature type="region of interest" description="Disordered" evidence="6">
    <location>
        <begin position="294"/>
        <end position="320"/>
    </location>
</feature>